<reference evidence="1 2" key="1">
    <citation type="submission" date="2020-12" db="EMBL/GenBank/DDBJ databases">
        <title>Oil enriched cultivation method for isolating marine PHA-producing bacteria.</title>
        <authorList>
            <person name="Zheng W."/>
            <person name="Yu S."/>
            <person name="Huang Y."/>
        </authorList>
    </citation>
    <scope>NUCLEOTIDE SEQUENCE [LARGE SCALE GENOMIC DNA]</scope>
    <source>
        <strain evidence="1 2">SY-2-6</strain>
    </source>
</reference>
<comment type="caution">
    <text evidence="1">The sequence shown here is derived from an EMBL/GenBank/DDBJ whole genome shotgun (WGS) entry which is preliminary data.</text>
</comment>
<organism evidence="1 2">
    <name type="scientific">Halobacillus kuroshimensis</name>
    <dbReference type="NCBI Taxonomy" id="302481"/>
    <lineage>
        <taxon>Bacteria</taxon>
        <taxon>Bacillati</taxon>
        <taxon>Bacillota</taxon>
        <taxon>Bacilli</taxon>
        <taxon>Bacillales</taxon>
        <taxon>Bacillaceae</taxon>
        <taxon>Halobacillus</taxon>
    </lineage>
</organism>
<dbReference type="RefSeq" id="WP_206932165.1">
    <property type="nucleotide sequence ID" value="NZ_JAEKJY010000001.1"/>
</dbReference>
<gene>
    <name evidence="1" type="ORF">JF544_02275</name>
</gene>
<sequence length="53" mass="6487">MEKLIEQNNDEIIIKYMVVSVFSLLTLRKFKKVEKIRKDLKKQQKLNRDSHRI</sequence>
<dbReference type="Proteomes" id="UP000663970">
    <property type="component" value="Unassembled WGS sequence"/>
</dbReference>
<proteinExistence type="predicted"/>
<evidence type="ECO:0000313" key="2">
    <source>
        <dbReference type="Proteomes" id="UP000663970"/>
    </source>
</evidence>
<keyword evidence="2" id="KW-1185">Reference proteome</keyword>
<dbReference type="EMBL" id="JAEKJY010000001">
    <property type="protein sequence ID" value="MBN8234049.1"/>
    <property type="molecule type" value="Genomic_DNA"/>
</dbReference>
<protein>
    <submittedName>
        <fullName evidence="1">Uncharacterized protein</fullName>
    </submittedName>
</protein>
<evidence type="ECO:0000313" key="1">
    <source>
        <dbReference type="EMBL" id="MBN8234049.1"/>
    </source>
</evidence>
<name>A0ABS3DRT6_9BACI</name>
<accession>A0ABS3DRT6</accession>